<feature type="domain" description="NB-ARC" evidence="7">
    <location>
        <begin position="180"/>
        <end position="347"/>
    </location>
</feature>
<evidence type="ECO:0000313" key="9">
    <source>
        <dbReference type="EMBL" id="CAA3001207.1"/>
    </source>
</evidence>
<sequence length="420" mass="48083">MAEAIITVILTQLAEITREKIRQKVRLVVGVTKDIEKLTSVLESIRSVLVDAEKRKVKDESVKLWLERLKDIAYDINGVLSEWLTAIRKLKTEGVEDSSLSKKKVCSFISLPCLGYRRVVLRRDIALKIKDINERLDIIATEKDRYSFNTSMESGDTGRLKTNSYIDVSEVRGRDVDKNTLVSKLLSESSQSHGFHVVSVIGMEGIGKTTIAQMVYNCASVEQDFEIRMWVCVSEPFDEVRVAKAIVEDLEGNAPHLCELETLLRRLRNAISGKKFLLVLDDVWTYDYRKWEQLFNSLKFGAAGSKILVTTRNERIAKMLRSSHVLHLEQLTDEDSWLLFSQTAFFERSKEDCEGLEGIGRKIADKCRGIPLNVKTIGTHMRFKNSLQDWQNVLNSEFWEFEGAEKVLFRPSMLSDFDFP</sequence>
<comment type="similarity">
    <text evidence="1">Belongs to the disease resistance NB-LRR family.</text>
</comment>
<evidence type="ECO:0000259" key="7">
    <source>
        <dbReference type="Pfam" id="PF00931"/>
    </source>
</evidence>
<dbReference type="PANTHER" id="PTHR36766">
    <property type="entry name" value="PLANT BROAD-SPECTRUM MILDEW RESISTANCE PROTEIN RPW8"/>
    <property type="match status" value="1"/>
</dbReference>
<reference evidence="9 10" key="1">
    <citation type="submission" date="2019-12" db="EMBL/GenBank/DDBJ databases">
        <authorList>
            <person name="Alioto T."/>
            <person name="Alioto T."/>
            <person name="Gomez Garrido J."/>
        </authorList>
    </citation>
    <scope>NUCLEOTIDE SEQUENCE [LARGE SCALE GENOMIC DNA]</scope>
</reference>
<evidence type="ECO:0000259" key="8">
    <source>
        <dbReference type="Pfam" id="PF18052"/>
    </source>
</evidence>
<dbReference type="SUPFAM" id="SSF52540">
    <property type="entry name" value="P-loop containing nucleoside triphosphate hydrolases"/>
    <property type="match status" value="1"/>
</dbReference>
<name>A0A8S0T849_OLEEU</name>
<accession>A0A8S0T849</accession>
<dbReference type="CDD" id="cd14798">
    <property type="entry name" value="RX-CC_like"/>
    <property type="match status" value="1"/>
</dbReference>
<organism evidence="9 10">
    <name type="scientific">Olea europaea subsp. europaea</name>
    <dbReference type="NCBI Taxonomy" id="158383"/>
    <lineage>
        <taxon>Eukaryota</taxon>
        <taxon>Viridiplantae</taxon>
        <taxon>Streptophyta</taxon>
        <taxon>Embryophyta</taxon>
        <taxon>Tracheophyta</taxon>
        <taxon>Spermatophyta</taxon>
        <taxon>Magnoliopsida</taxon>
        <taxon>eudicotyledons</taxon>
        <taxon>Gunneridae</taxon>
        <taxon>Pentapetalae</taxon>
        <taxon>asterids</taxon>
        <taxon>lamiids</taxon>
        <taxon>Lamiales</taxon>
        <taxon>Oleaceae</taxon>
        <taxon>Oleeae</taxon>
        <taxon>Olea</taxon>
    </lineage>
</organism>
<evidence type="ECO:0000256" key="6">
    <source>
        <dbReference type="ARBA" id="ARBA00022840"/>
    </source>
</evidence>
<keyword evidence="3" id="KW-0677">Repeat</keyword>
<proteinExistence type="inferred from homology"/>
<dbReference type="Proteomes" id="UP000594638">
    <property type="component" value="Unassembled WGS sequence"/>
</dbReference>
<dbReference type="Gene3D" id="1.20.5.4130">
    <property type="match status" value="1"/>
</dbReference>
<dbReference type="Gene3D" id="3.40.50.300">
    <property type="entry name" value="P-loop containing nucleotide triphosphate hydrolases"/>
    <property type="match status" value="1"/>
</dbReference>
<comment type="caution">
    <text evidence="9">The sequence shown here is derived from an EMBL/GenBank/DDBJ whole genome shotgun (WGS) entry which is preliminary data.</text>
</comment>
<protein>
    <submittedName>
        <fullName evidence="9">Disease resistance RGA3</fullName>
    </submittedName>
</protein>
<keyword evidence="6" id="KW-0067">ATP-binding</keyword>
<evidence type="ECO:0000313" key="10">
    <source>
        <dbReference type="Proteomes" id="UP000594638"/>
    </source>
</evidence>
<dbReference type="EMBL" id="CACTIH010005742">
    <property type="protein sequence ID" value="CAA3001207.1"/>
    <property type="molecule type" value="Genomic_DNA"/>
</dbReference>
<evidence type="ECO:0000256" key="5">
    <source>
        <dbReference type="ARBA" id="ARBA00022821"/>
    </source>
</evidence>
<dbReference type="InterPro" id="IPR038005">
    <property type="entry name" value="RX-like_CC"/>
</dbReference>
<dbReference type="PRINTS" id="PR00364">
    <property type="entry name" value="DISEASERSIST"/>
</dbReference>
<keyword evidence="2" id="KW-0433">Leucine-rich repeat</keyword>
<dbReference type="InterPro" id="IPR042197">
    <property type="entry name" value="Apaf_helical"/>
</dbReference>
<feature type="domain" description="Disease resistance N-terminal" evidence="8">
    <location>
        <begin position="10"/>
        <end position="98"/>
    </location>
</feature>
<keyword evidence="4" id="KW-0547">Nucleotide-binding</keyword>
<dbReference type="Gene3D" id="1.10.8.430">
    <property type="entry name" value="Helical domain of apoptotic protease-activating factors"/>
    <property type="match status" value="1"/>
</dbReference>
<dbReference type="AlphaFoldDB" id="A0A8S0T849"/>
<evidence type="ECO:0000256" key="1">
    <source>
        <dbReference type="ARBA" id="ARBA00008894"/>
    </source>
</evidence>
<keyword evidence="5" id="KW-0611">Plant defense</keyword>
<gene>
    <name evidence="9" type="ORF">OLEA9_A113574</name>
</gene>
<dbReference type="Pfam" id="PF18052">
    <property type="entry name" value="Rx_N"/>
    <property type="match status" value="1"/>
</dbReference>
<dbReference type="Gramene" id="OE9A113574T1">
    <property type="protein sequence ID" value="OE9A113574C1"/>
    <property type="gene ID" value="OE9A113574"/>
</dbReference>
<evidence type="ECO:0000256" key="3">
    <source>
        <dbReference type="ARBA" id="ARBA00022737"/>
    </source>
</evidence>
<dbReference type="InterPro" id="IPR041118">
    <property type="entry name" value="Rx_N"/>
</dbReference>
<evidence type="ECO:0000256" key="4">
    <source>
        <dbReference type="ARBA" id="ARBA00022741"/>
    </source>
</evidence>
<dbReference type="GO" id="GO:0006952">
    <property type="term" value="P:defense response"/>
    <property type="evidence" value="ECO:0007669"/>
    <property type="project" value="UniProtKB-KW"/>
</dbReference>
<keyword evidence="10" id="KW-1185">Reference proteome</keyword>
<dbReference type="Pfam" id="PF00931">
    <property type="entry name" value="NB-ARC"/>
    <property type="match status" value="1"/>
</dbReference>
<evidence type="ECO:0000256" key="2">
    <source>
        <dbReference type="ARBA" id="ARBA00022614"/>
    </source>
</evidence>
<dbReference type="OrthoDB" id="5279713at2759"/>
<dbReference type="InterPro" id="IPR027417">
    <property type="entry name" value="P-loop_NTPase"/>
</dbReference>
<dbReference type="PANTHER" id="PTHR36766:SF45">
    <property type="entry name" value="NB-ARC DOMAIN-CONTAINING PROTEIN"/>
    <property type="match status" value="1"/>
</dbReference>
<dbReference type="GO" id="GO:0043531">
    <property type="term" value="F:ADP binding"/>
    <property type="evidence" value="ECO:0007669"/>
    <property type="project" value="InterPro"/>
</dbReference>
<dbReference type="InterPro" id="IPR002182">
    <property type="entry name" value="NB-ARC"/>
</dbReference>
<dbReference type="GO" id="GO:0005524">
    <property type="term" value="F:ATP binding"/>
    <property type="evidence" value="ECO:0007669"/>
    <property type="project" value="UniProtKB-KW"/>
</dbReference>